<evidence type="ECO:0008006" key="3">
    <source>
        <dbReference type="Google" id="ProtNLM"/>
    </source>
</evidence>
<dbReference type="STRING" id="87626.PTD2_01891"/>
<comment type="caution">
    <text evidence="1">The sequence shown here is derived from an EMBL/GenBank/DDBJ whole genome shotgun (WGS) entry which is preliminary data.</text>
</comment>
<evidence type="ECO:0000313" key="1">
    <source>
        <dbReference type="EMBL" id="EAR30281.1"/>
    </source>
</evidence>
<dbReference type="Gene3D" id="1.25.40.10">
    <property type="entry name" value="Tetratricopeptide repeat domain"/>
    <property type="match status" value="1"/>
</dbReference>
<dbReference type="InterPro" id="IPR010323">
    <property type="entry name" value="DUF924"/>
</dbReference>
<gene>
    <name evidence="1" type="ORF">PTD2_01891</name>
</gene>
<dbReference type="InterPro" id="IPR011990">
    <property type="entry name" value="TPR-like_helical_dom_sf"/>
</dbReference>
<reference evidence="1 2" key="1">
    <citation type="submission" date="2006-02" db="EMBL/GenBank/DDBJ databases">
        <authorList>
            <person name="Moran M.A."/>
            <person name="Kjelleberg S."/>
            <person name="Egan S."/>
            <person name="Saunders N."/>
            <person name="Thomas T."/>
            <person name="Ferriera S."/>
            <person name="Johnson J."/>
            <person name="Kravitz S."/>
            <person name="Halpern A."/>
            <person name="Remington K."/>
            <person name="Beeson K."/>
            <person name="Tran B."/>
            <person name="Rogers Y.-H."/>
            <person name="Friedman R."/>
            <person name="Venter J.C."/>
        </authorList>
    </citation>
    <scope>NUCLEOTIDE SEQUENCE [LARGE SCALE GENOMIC DNA]</scope>
    <source>
        <strain evidence="1 2">D2</strain>
    </source>
</reference>
<dbReference type="EMBL" id="AAOH01000001">
    <property type="protein sequence ID" value="EAR30281.1"/>
    <property type="molecule type" value="Genomic_DNA"/>
</dbReference>
<dbReference type="RefSeq" id="WP_009836581.1">
    <property type="nucleotide sequence ID" value="NZ_AAOH01000001.1"/>
</dbReference>
<proteinExistence type="predicted"/>
<accession>A4C3Z9</accession>
<dbReference type="SUPFAM" id="SSF48452">
    <property type="entry name" value="TPR-like"/>
    <property type="match status" value="1"/>
</dbReference>
<dbReference type="Pfam" id="PF06041">
    <property type="entry name" value="DUF924"/>
    <property type="match status" value="1"/>
</dbReference>
<keyword evidence="2" id="KW-1185">Reference proteome</keyword>
<evidence type="ECO:0000313" key="2">
    <source>
        <dbReference type="Proteomes" id="UP000006201"/>
    </source>
</evidence>
<protein>
    <recommendedName>
        <fullName evidence="3">DUF924 domain-containing protein</fullName>
    </recommendedName>
</protein>
<sequence length="182" mass="21181">MSTFLYQEIIDFWFTELEPEKWWQKDSALDLMIQTRFGELHTQATAGELFNWRDTALGSLAEIILLDQFSRNIYRDTPQSFAYDAMALALSQSAIAKKFDNDLTPVQRVFLYIPFMHSESKLIHTHAVTLFRSVGIQSNLDFEFQHKAIIDKFGRYPHRNHILGRQSTAEEIAFLQQPNSGF</sequence>
<dbReference type="Gene3D" id="1.20.58.320">
    <property type="entry name" value="TPR-like"/>
    <property type="match status" value="1"/>
</dbReference>
<name>A4C3Z9_9GAMM</name>
<dbReference type="Proteomes" id="UP000006201">
    <property type="component" value="Unassembled WGS sequence"/>
</dbReference>
<dbReference type="OrthoDB" id="7593450at2"/>
<organism evidence="1 2">
    <name type="scientific">Pseudoalteromonas tunicata D2</name>
    <dbReference type="NCBI Taxonomy" id="87626"/>
    <lineage>
        <taxon>Bacteria</taxon>
        <taxon>Pseudomonadati</taxon>
        <taxon>Pseudomonadota</taxon>
        <taxon>Gammaproteobacteria</taxon>
        <taxon>Alteromonadales</taxon>
        <taxon>Pseudoalteromonadaceae</taxon>
        <taxon>Pseudoalteromonas</taxon>
    </lineage>
</organism>
<dbReference type="eggNOG" id="COG3803">
    <property type="taxonomic scope" value="Bacteria"/>
</dbReference>
<dbReference type="AlphaFoldDB" id="A4C3Z9"/>
<dbReference type="HOGENOM" id="CLU_065010_2_0_6"/>